<dbReference type="PROSITE" id="PS50105">
    <property type="entry name" value="SAM_DOMAIN"/>
    <property type="match status" value="1"/>
</dbReference>
<dbReference type="PANTHER" id="PTHR16305:SF28">
    <property type="entry name" value="GUANYLATE CYCLASE DOMAIN-CONTAINING PROTEIN"/>
    <property type="match status" value="1"/>
</dbReference>
<dbReference type="InterPro" id="IPR001660">
    <property type="entry name" value="SAM"/>
</dbReference>
<dbReference type="GO" id="GO:0009190">
    <property type="term" value="P:cyclic nucleotide biosynthetic process"/>
    <property type="evidence" value="ECO:0007669"/>
    <property type="project" value="InterPro"/>
</dbReference>
<gene>
    <name evidence="5" type="primary">cyaB_1</name>
    <name evidence="5" type="ORF">RUE5091_02049</name>
</gene>
<proteinExistence type="predicted"/>
<dbReference type="Gene3D" id="3.30.70.1230">
    <property type="entry name" value="Nucleotide cyclase"/>
    <property type="match status" value="1"/>
</dbReference>
<keyword evidence="5" id="KW-0456">Lyase</keyword>
<dbReference type="InterPro" id="IPR013761">
    <property type="entry name" value="SAM/pointed_sf"/>
</dbReference>
<dbReference type="PROSITE" id="PS50125">
    <property type="entry name" value="GUANYLATE_CYCLASE_2"/>
    <property type="match status" value="1"/>
</dbReference>
<dbReference type="GO" id="GO:0035556">
    <property type="term" value="P:intracellular signal transduction"/>
    <property type="evidence" value="ECO:0007669"/>
    <property type="project" value="InterPro"/>
</dbReference>
<dbReference type="GO" id="GO:0005737">
    <property type="term" value="C:cytoplasm"/>
    <property type="evidence" value="ECO:0007669"/>
    <property type="project" value="TreeGrafter"/>
</dbReference>
<dbReference type="Proteomes" id="UP000051260">
    <property type="component" value="Unassembled WGS sequence"/>
</dbReference>
<dbReference type="Pfam" id="PF00211">
    <property type="entry name" value="Guanylate_cyc"/>
    <property type="match status" value="1"/>
</dbReference>
<dbReference type="SUPFAM" id="SSF47769">
    <property type="entry name" value="SAM/Pointed domain"/>
    <property type="match status" value="1"/>
</dbReference>
<protein>
    <submittedName>
        <fullName evidence="5">Adenylate cyclase 2</fullName>
        <ecNumber evidence="5">4.6.1.1</ecNumber>
    </submittedName>
</protein>
<dbReference type="CDD" id="cd07302">
    <property type="entry name" value="CHD"/>
    <property type="match status" value="1"/>
</dbReference>
<dbReference type="EC" id="4.6.1.1" evidence="5"/>
<dbReference type="AlphaFoldDB" id="A0A0P1IRV1"/>
<sequence length="1123" mass="124579">MSHNVGEWLEQLGLGEYSESFAKNRIKFEHLPYLGEDDLIELGVEAMGDRKSLSHAIAALVEKRAEPSETTSLGIRSTSMRTADAERRQLTVMFCDLVDSTALSQQLDPEDLHEVMRRYQDTVAGLVARFEGHVAKFLGDGVLAFFGWPRAYEDQAERAVRAGMAVTKAVKSLESVSGQALTARVGVATGKVVIGDIVGETTTEKDAVVGETPNLAARVLNVALPGQVVTDAFTHKLIGGALDFEALGARRLKGFEKPVATWRVVGEPAAETRFKSAHSGTLSPFVGRKHELDLLNRAWQLSREGTSQVVLISGEPGIGKSRLLEAMREEFDGTDYARITISCSPHHTTSPFYPLIVHLEHVLRFAREDGANGKLAKLEGALRGLNLPLIEVIPLLASLLSIPLPDDRYPPTRLAPQQQKLQTMKAIVVWLLDEASKRPVILAWEDLHWADPSTLELLAFQLEKSTNAPILNILTFRPEFKPHWPSRRCMRPIVLDRLKRTEVENLINLQTGGDQLPQEMVEHIVGKTDGVPLFVEELTKAMLEASFVQKRNGRFELKGQLSDTAVPATLQDSLMARLDQSPKLRMIAQFGAVLGREFDYEMLLAVSSIEDEELQLELARLVGAGLLQQRGKPPHAKYEFKHALVRDTAYASLLKAKRRRLHALSAEVIETMRPEIADKRPETLAYHLLEAGKHDASIKFWIKAGEKAIARSSNVEAIAHFNIGLKLVPAIDHPTRKMEVELELQSKLAVPLTFSKGWTAPEVRRAYQRARKLCDRLGRTEDLFPILRGYWNYRLSRGEHRHALNLAEKLGSLAKQEGNAQRRALGHRVLGTSLFFVGQSKEAAKHLQAGIEIDDALCERQRREEVAIHGDSAGVICRLYSAWNLWLSGFPDSAIHMAEEGLSFSQGLSVSHCVGWALSFKAVILNHRREFAASLSASEAAVTHARKHGLAAWLAFGGMCRGRALCGLGEYEEGLDQLRTGLKKWHETGAGLGDTQWLAFLSASCIDACHFDSAWAAMEEAKAIRSSNQERFFLAELERLKGILHLESGDAASAELQFQKAIDRAHAQHAKSLELRAATSLALLWRDQNCESRARSLLAPICSWFSEGFETPDFLDANALLKQ</sequence>
<dbReference type="GO" id="GO:0004016">
    <property type="term" value="F:adenylate cyclase activity"/>
    <property type="evidence" value="ECO:0007669"/>
    <property type="project" value="UniProtKB-EC"/>
</dbReference>
<name>A0A0P1IRV1_9RHOB</name>
<keyword evidence="1" id="KW-0547">Nucleotide-binding</keyword>
<dbReference type="CDD" id="cd09487">
    <property type="entry name" value="SAM_superfamily"/>
    <property type="match status" value="1"/>
</dbReference>
<dbReference type="SMART" id="SM00454">
    <property type="entry name" value="SAM"/>
    <property type="match status" value="1"/>
</dbReference>
<dbReference type="Pfam" id="PF13191">
    <property type="entry name" value="AAA_16"/>
    <property type="match status" value="1"/>
</dbReference>
<dbReference type="SUPFAM" id="SSF55073">
    <property type="entry name" value="Nucleotide cyclase"/>
    <property type="match status" value="1"/>
</dbReference>
<dbReference type="InterPro" id="IPR027417">
    <property type="entry name" value="P-loop_NTPase"/>
</dbReference>
<dbReference type="EMBL" id="CYUD01000005">
    <property type="protein sequence ID" value="CUJ99486.1"/>
    <property type="molecule type" value="Genomic_DNA"/>
</dbReference>
<organism evidence="5 6">
    <name type="scientific">Ruegeria denitrificans</name>
    <dbReference type="NCBI Taxonomy" id="1715692"/>
    <lineage>
        <taxon>Bacteria</taxon>
        <taxon>Pseudomonadati</taxon>
        <taxon>Pseudomonadota</taxon>
        <taxon>Alphaproteobacteria</taxon>
        <taxon>Rhodobacterales</taxon>
        <taxon>Roseobacteraceae</taxon>
        <taxon>Ruegeria</taxon>
    </lineage>
</organism>
<dbReference type="InterPro" id="IPR029787">
    <property type="entry name" value="Nucleotide_cyclase"/>
</dbReference>
<evidence type="ECO:0000256" key="2">
    <source>
        <dbReference type="ARBA" id="ARBA00022840"/>
    </source>
</evidence>
<evidence type="ECO:0000259" key="4">
    <source>
        <dbReference type="PROSITE" id="PS50125"/>
    </source>
</evidence>
<dbReference type="Pfam" id="PF00536">
    <property type="entry name" value="SAM_1"/>
    <property type="match status" value="1"/>
</dbReference>
<accession>A0A0P1IRV1</accession>
<keyword evidence="6" id="KW-1185">Reference proteome</keyword>
<dbReference type="InterPro" id="IPR041664">
    <property type="entry name" value="AAA_16"/>
</dbReference>
<dbReference type="Gene3D" id="1.10.150.50">
    <property type="entry name" value="Transcription Factor, Ets-1"/>
    <property type="match status" value="1"/>
</dbReference>
<dbReference type="PANTHER" id="PTHR16305">
    <property type="entry name" value="TESTICULAR SOLUBLE ADENYLYL CYCLASE"/>
    <property type="match status" value="1"/>
</dbReference>
<evidence type="ECO:0000313" key="6">
    <source>
        <dbReference type="Proteomes" id="UP000051260"/>
    </source>
</evidence>
<keyword evidence="2" id="KW-0067">ATP-binding</keyword>
<dbReference type="Gene3D" id="1.25.40.10">
    <property type="entry name" value="Tetratricopeptide repeat domain"/>
    <property type="match status" value="1"/>
</dbReference>
<dbReference type="InterPro" id="IPR011990">
    <property type="entry name" value="TPR-like_helical_dom_sf"/>
</dbReference>
<dbReference type="RefSeq" id="WP_058281751.1">
    <property type="nucleotide sequence ID" value="NZ_CYUD01000005.1"/>
</dbReference>
<dbReference type="SUPFAM" id="SSF52540">
    <property type="entry name" value="P-loop containing nucleoside triphosphate hydrolases"/>
    <property type="match status" value="1"/>
</dbReference>
<feature type="domain" description="SAM" evidence="3">
    <location>
        <begin position="1"/>
        <end position="63"/>
    </location>
</feature>
<feature type="domain" description="Guanylate cyclase" evidence="4">
    <location>
        <begin position="91"/>
        <end position="220"/>
    </location>
</feature>
<evidence type="ECO:0000313" key="5">
    <source>
        <dbReference type="EMBL" id="CUJ99486.1"/>
    </source>
</evidence>
<dbReference type="OrthoDB" id="341967at2"/>
<dbReference type="STRING" id="1715692.RUE5091_02049"/>
<dbReference type="InterPro" id="IPR001054">
    <property type="entry name" value="A/G_cyclase"/>
</dbReference>
<evidence type="ECO:0000259" key="3">
    <source>
        <dbReference type="PROSITE" id="PS50105"/>
    </source>
</evidence>
<dbReference type="Gene3D" id="3.40.50.300">
    <property type="entry name" value="P-loop containing nucleotide triphosphate hydrolases"/>
    <property type="match status" value="1"/>
</dbReference>
<reference evidence="6" key="1">
    <citation type="submission" date="2015-09" db="EMBL/GenBank/DDBJ databases">
        <authorList>
            <person name="Rodrigo-Torres L."/>
            <person name="Arahal D.R."/>
        </authorList>
    </citation>
    <scope>NUCLEOTIDE SEQUENCE [LARGE SCALE GENOMIC DNA]</scope>
    <source>
        <strain evidence="6">CECT 5091</strain>
    </source>
</reference>
<dbReference type="SMART" id="SM00044">
    <property type="entry name" value="CYCc"/>
    <property type="match status" value="1"/>
</dbReference>
<evidence type="ECO:0000256" key="1">
    <source>
        <dbReference type="ARBA" id="ARBA00022741"/>
    </source>
</evidence>
<dbReference type="GO" id="GO:0005524">
    <property type="term" value="F:ATP binding"/>
    <property type="evidence" value="ECO:0007669"/>
    <property type="project" value="UniProtKB-KW"/>
</dbReference>
<dbReference type="SUPFAM" id="SSF48452">
    <property type="entry name" value="TPR-like"/>
    <property type="match status" value="2"/>
</dbReference>